<evidence type="ECO:0000313" key="2">
    <source>
        <dbReference type="Proteomes" id="UP001140096"/>
    </source>
</evidence>
<evidence type="ECO:0000313" key="1">
    <source>
        <dbReference type="EMBL" id="KAJ2797656.1"/>
    </source>
</evidence>
<proteinExistence type="predicted"/>
<protein>
    <submittedName>
        <fullName evidence="1">Uncharacterized protein</fullName>
    </submittedName>
</protein>
<reference evidence="1" key="1">
    <citation type="submission" date="2022-07" db="EMBL/GenBank/DDBJ databases">
        <title>Phylogenomic reconstructions and comparative analyses of Kickxellomycotina fungi.</title>
        <authorList>
            <person name="Reynolds N.K."/>
            <person name="Stajich J.E."/>
            <person name="Barry K."/>
            <person name="Grigoriev I.V."/>
            <person name="Crous P."/>
            <person name="Smith M.E."/>
        </authorList>
    </citation>
    <scope>NUCLEOTIDE SEQUENCE</scope>
    <source>
        <strain evidence="1">CBS 102833</strain>
    </source>
</reference>
<gene>
    <name evidence="1" type="ORF">H4S07_005893</name>
</gene>
<dbReference type="Proteomes" id="UP001140096">
    <property type="component" value="Unassembled WGS sequence"/>
</dbReference>
<accession>A0ACC1KZ02</accession>
<dbReference type="EMBL" id="JANBUP010003159">
    <property type="protein sequence ID" value="KAJ2797656.1"/>
    <property type="molecule type" value="Genomic_DNA"/>
</dbReference>
<keyword evidence="2" id="KW-1185">Reference proteome</keyword>
<sequence>MRRSIHRLVSATTRFDCVTGGALSLMADIARLYLMRIGEASRARADLANRTEPNLYDVCDASTIDLGLDWSSLRAWVDDWKADVGTSLTNTICNRTDSRVFGVPESSEKRRIDADDSEYLTSSKRRNSWDGRAYDTAVGDESLLPRRMSDGDLLNSPTIGPCNGTAHTIVPGDADAGDDIDAMLSGLDLSCLLLDDVDMTDGIVPPHLPPLVPIVEPTEDERLSGEIYAPAGGDPNAARTAEIGAETNGTPTTHSRDVPMSASVNGGESIGSEAGADDGPESEQARLLQIATSSLSVLPPLIVKDKPLYGFFRPETKFDTSCAPDDTLPDFDVPEEAYVPALESIAHHLALVDKVKPGHPMFLQGDATKRNVLGDLEEQWRQARYSQHQNISDEIASLAMQEMDESPMPLRPRDLDYSEDTLILDSNVVAQTAVDYHVPVVSVSNNDIEGEVEHVEVPCTDITLAEDVLDMDMDVDIDLDILNSLPDARMDGSLHGSDFGDPLFDSNIDMPDFSEPTLPNV</sequence>
<organism evidence="1 2">
    <name type="scientific">Coemansia furcata</name>
    <dbReference type="NCBI Taxonomy" id="417177"/>
    <lineage>
        <taxon>Eukaryota</taxon>
        <taxon>Fungi</taxon>
        <taxon>Fungi incertae sedis</taxon>
        <taxon>Zoopagomycota</taxon>
        <taxon>Kickxellomycotina</taxon>
        <taxon>Kickxellomycetes</taxon>
        <taxon>Kickxellales</taxon>
        <taxon>Kickxellaceae</taxon>
        <taxon>Coemansia</taxon>
    </lineage>
</organism>
<comment type="caution">
    <text evidence="1">The sequence shown here is derived from an EMBL/GenBank/DDBJ whole genome shotgun (WGS) entry which is preliminary data.</text>
</comment>
<name>A0ACC1KZ02_9FUNG</name>
<feature type="non-terminal residue" evidence="1">
    <location>
        <position position="521"/>
    </location>
</feature>